<evidence type="ECO:0000256" key="1">
    <source>
        <dbReference type="SAM" id="MobiDB-lite"/>
    </source>
</evidence>
<organism evidence="3 4">
    <name type="scientific">Neisseria subflava</name>
    <dbReference type="NCBI Taxonomy" id="28449"/>
    <lineage>
        <taxon>Bacteria</taxon>
        <taxon>Pseudomonadati</taxon>
        <taxon>Pseudomonadota</taxon>
        <taxon>Betaproteobacteria</taxon>
        <taxon>Neisseriales</taxon>
        <taxon>Neisseriaceae</taxon>
        <taxon>Neisseria</taxon>
    </lineage>
</organism>
<gene>
    <name evidence="3" type="ORF">ONOEEDHL_01827</name>
</gene>
<feature type="compositionally biased region" description="Low complexity" evidence="1">
    <location>
        <begin position="470"/>
        <end position="496"/>
    </location>
</feature>
<dbReference type="EMBL" id="CABFLZ010000005">
    <property type="protein sequence ID" value="VTY03229.1"/>
    <property type="molecule type" value="Genomic_DNA"/>
</dbReference>
<keyword evidence="4" id="KW-1185">Reference proteome</keyword>
<feature type="compositionally biased region" description="Polar residues" evidence="1">
    <location>
        <begin position="420"/>
        <end position="436"/>
    </location>
</feature>
<dbReference type="NCBIfam" id="NF041109">
    <property type="entry name" value="VF_TspB_C_term"/>
    <property type="match status" value="1"/>
</dbReference>
<feature type="region of interest" description="Disordered" evidence="1">
    <location>
        <begin position="234"/>
        <end position="254"/>
    </location>
</feature>
<sequence length="603" mass="65415">MNDTRNSLYSRITALPVRSAVLVCFGAQVLSPLTAFAEVGLPPPVQHQNAGFPSDQALQRRGYDPKTGIWKVDVQNNGKPTVTKNGGNINGSQGKNVTVTGRYGETGTMNTTVNQRVGTSAIQKTATGVWFGSSAANALSKNGSYVATQLRAGNYQSAFEGSVLALGDFGNNLFGGLPESIVNLGRSLGLVNSPSPQQFRDAAERFYAGQRQAEAEGNYQKAVAEAAAKKAAEAAQKAQQQDQQKREEQKKDEEAKKKGLLKYQLIVEVDGSYQNYVFYAPDGYRLSGSDDNTLDHAPSYLGKFVSSYNIDIGKSASPSTIKVSTPSDKHVFVRWTSYKKGTVPKSEEKKITQNQSQVKPEDFMLTQKEMLDILKRMLENNQTNHAELMNQLAKMGVMNQSAEPSTFSPDTALSAPYTPEGSSTPQQTRFKMNQDGTVGVDYVPRPDLKPNSPEAPNKPEKTTPSRQESPDTPNAPNSPNSPNTPNEPNSPNSPNNQQTPKQQENGLCSIFPNIAACADLGEVEAQEPEVPQNTIDIGSIKPTDTFKTDGVCPSPKTFDMGILGTFEMSYENVCYIASKIRPILILVTIISCGWAAYAAVKEL</sequence>
<dbReference type="RefSeq" id="WP_204787933.1">
    <property type="nucleotide sequence ID" value="NZ_CABFLZ010000005.1"/>
</dbReference>
<feature type="region of interest" description="Disordered" evidence="1">
    <location>
        <begin position="400"/>
        <end position="503"/>
    </location>
</feature>
<keyword evidence="2" id="KW-0732">Signal</keyword>
<comment type="caution">
    <text evidence="3">The sequence shown here is derived from an EMBL/GenBank/DDBJ whole genome shotgun (WGS) entry which is preliminary data.</text>
</comment>
<name>A0A9X9QYA2_NEISU</name>
<feature type="chain" id="PRO_5040758099" evidence="2">
    <location>
        <begin position="38"/>
        <end position="603"/>
    </location>
</feature>
<dbReference type="Pfam" id="PF05616">
    <property type="entry name" value="Neisseria_TspB"/>
    <property type="match status" value="1"/>
</dbReference>
<dbReference type="AlphaFoldDB" id="A0A9X9QYA2"/>
<feature type="compositionally biased region" description="Polar residues" evidence="1">
    <location>
        <begin position="400"/>
        <end position="411"/>
    </location>
</feature>
<proteinExistence type="predicted"/>
<evidence type="ECO:0000313" key="3">
    <source>
        <dbReference type="EMBL" id="VTY03229.1"/>
    </source>
</evidence>
<feature type="compositionally biased region" description="Basic and acidic residues" evidence="1">
    <location>
        <begin position="243"/>
        <end position="254"/>
    </location>
</feature>
<protein>
    <submittedName>
        <fullName evidence="3">Neisseria meningitidis TspB protein</fullName>
    </submittedName>
</protein>
<evidence type="ECO:0000313" key="4">
    <source>
        <dbReference type="Proteomes" id="UP000626795"/>
    </source>
</evidence>
<accession>A0A9X9QYA2</accession>
<reference evidence="3" key="1">
    <citation type="submission" date="2019-05" db="EMBL/GenBank/DDBJ databases">
        <authorList>
            <person name="Hibberd M."/>
        </authorList>
    </citation>
    <scope>NUCLEOTIDE SEQUENCE</scope>
    <source>
        <strain evidence="3">Neisseria_subflava_BgEED23</strain>
    </source>
</reference>
<evidence type="ECO:0000256" key="2">
    <source>
        <dbReference type="SAM" id="SignalP"/>
    </source>
</evidence>
<feature type="signal peptide" evidence="2">
    <location>
        <begin position="1"/>
        <end position="37"/>
    </location>
</feature>
<dbReference type="InterPro" id="IPR008708">
    <property type="entry name" value="Neisseria_TspB"/>
</dbReference>
<dbReference type="Proteomes" id="UP000626795">
    <property type="component" value="Unassembled WGS sequence"/>
</dbReference>